<proteinExistence type="predicted"/>
<organism evidence="1 2">
    <name type="scientific">Periplaneta americana</name>
    <name type="common">American cockroach</name>
    <name type="synonym">Blatta americana</name>
    <dbReference type="NCBI Taxonomy" id="6978"/>
    <lineage>
        <taxon>Eukaryota</taxon>
        <taxon>Metazoa</taxon>
        <taxon>Ecdysozoa</taxon>
        <taxon>Arthropoda</taxon>
        <taxon>Hexapoda</taxon>
        <taxon>Insecta</taxon>
        <taxon>Pterygota</taxon>
        <taxon>Neoptera</taxon>
        <taxon>Polyneoptera</taxon>
        <taxon>Dictyoptera</taxon>
        <taxon>Blattodea</taxon>
        <taxon>Blattoidea</taxon>
        <taxon>Blattidae</taxon>
        <taxon>Blattinae</taxon>
        <taxon>Periplaneta</taxon>
    </lineage>
</organism>
<evidence type="ECO:0000313" key="2">
    <source>
        <dbReference type="Proteomes" id="UP001148838"/>
    </source>
</evidence>
<sequence length="75" mass="8126">MAGLWEGGNEPPGSLKANAYANSGDDLTRVWRLAPRGVRDPGLRRPAPCVLSFARPGAQLVTSFMLQDMVFSPRV</sequence>
<accession>A0ABQ8T2J0</accession>
<gene>
    <name evidence="1" type="ORF">ANN_08347</name>
</gene>
<dbReference type="Proteomes" id="UP001148838">
    <property type="component" value="Unassembled WGS sequence"/>
</dbReference>
<name>A0ABQ8T2J0_PERAM</name>
<comment type="caution">
    <text evidence="1">The sequence shown here is derived from an EMBL/GenBank/DDBJ whole genome shotgun (WGS) entry which is preliminary data.</text>
</comment>
<dbReference type="EMBL" id="JAJSOF020000017">
    <property type="protein sequence ID" value="KAJ4440208.1"/>
    <property type="molecule type" value="Genomic_DNA"/>
</dbReference>
<reference evidence="1 2" key="1">
    <citation type="journal article" date="2022" name="Allergy">
        <title>Genome assembly and annotation of Periplaneta americana reveal a comprehensive cockroach allergen profile.</title>
        <authorList>
            <person name="Wang L."/>
            <person name="Xiong Q."/>
            <person name="Saelim N."/>
            <person name="Wang L."/>
            <person name="Nong W."/>
            <person name="Wan A.T."/>
            <person name="Shi M."/>
            <person name="Liu X."/>
            <person name="Cao Q."/>
            <person name="Hui J.H.L."/>
            <person name="Sookrung N."/>
            <person name="Leung T.F."/>
            <person name="Tungtrongchitr A."/>
            <person name="Tsui S.K.W."/>
        </authorList>
    </citation>
    <scope>NUCLEOTIDE SEQUENCE [LARGE SCALE GENOMIC DNA]</scope>
    <source>
        <strain evidence="1">PWHHKU_190912</strain>
    </source>
</reference>
<protein>
    <submittedName>
        <fullName evidence="1">Uncharacterized protein</fullName>
    </submittedName>
</protein>
<evidence type="ECO:0000313" key="1">
    <source>
        <dbReference type="EMBL" id="KAJ4440208.1"/>
    </source>
</evidence>
<keyword evidence="2" id="KW-1185">Reference proteome</keyword>